<sequence length="210" mass="23447">MTIRCRILYTKGPDLRYTANLDVHRIWERTFRRAQLPLAYSQGFHPQPRLNQACPLPLGMTSQAEVLDAWLEEDLPPAQVQSALQKAAPPGLLIQQVEIVDLSLPSLQTQVRSAEYTLWLLDPPSLEALRAAVDDLLAASELMRVRREKQYNLRPLVESLTVASSQPPTLHMQLSAREGATGRPEEVLDALGIPANAARVERTALHFQSS</sequence>
<proteinExistence type="predicted"/>
<accession>A0A0P6XEY3</accession>
<dbReference type="EMBL" id="LGCM01000035">
    <property type="protein sequence ID" value="KPL81779.1"/>
    <property type="molecule type" value="Genomic_DNA"/>
</dbReference>
<feature type="domain" description="DUF2344" evidence="1">
    <location>
        <begin position="4"/>
        <end position="183"/>
    </location>
</feature>
<name>A0A0P6XEY3_9CHLR</name>
<comment type="caution">
    <text evidence="2">The sequence shown here is derived from an EMBL/GenBank/DDBJ whole genome shotgun (WGS) entry which is preliminary data.</text>
</comment>
<dbReference type="RefSeq" id="WP_062418311.1">
    <property type="nucleotide sequence ID" value="NZ_DF967974.1"/>
</dbReference>
<keyword evidence="3" id="KW-1185">Reference proteome</keyword>
<dbReference type="NCBIfam" id="TIGR03936">
    <property type="entry name" value="sam_1_link_chp"/>
    <property type="match status" value="1"/>
</dbReference>
<reference evidence="2 3" key="1">
    <citation type="submission" date="2015-07" db="EMBL/GenBank/DDBJ databases">
        <title>Genome sequence of Levilinea saccharolytica DSM 16555.</title>
        <authorList>
            <person name="Hemp J."/>
            <person name="Ward L.M."/>
            <person name="Pace L.A."/>
            <person name="Fischer W.W."/>
        </authorList>
    </citation>
    <scope>NUCLEOTIDE SEQUENCE [LARGE SCALE GENOMIC DNA]</scope>
    <source>
        <strain evidence="2 3">KIBI-1</strain>
    </source>
</reference>
<dbReference type="InterPro" id="IPR018768">
    <property type="entry name" value="DUF2344"/>
</dbReference>
<dbReference type="AlphaFoldDB" id="A0A0P6XEY3"/>
<dbReference type="Pfam" id="PF10105">
    <property type="entry name" value="DUF2344"/>
    <property type="match status" value="1"/>
</dbReference>
<evidence type="ECO:0000313" key="2">
    <source>
        <dbReference type="EMBL" id="KPL81779.1"/>
    </source>
</evidence>
<gene>
    <name evidence="2" type="ORF">ADN01_09295</name>
</gene>
<protein>
    <recommendedName>
        <fullName evidence="1">DUF2344 domain-containing protein</fullName>
    </recommendedName>
</protein>
<organism evidence="2 3">
    <name type="scientific">Levilinea saccharolytica</name>
    <dbReference type="NCBI Taxonomy" id="229921"/>
    <lineage>
        <taxon>Bacteria</taxon>
        <taxon>Bacillati</taxon>
        <taxon>Chloroflexota</taxon>
        <taxon>Anaerolineae</taxon>
        <taxon>Anaerolineales</taxon>
        <taxon>Anaerolineaceae</taxon>
        <taxon>Levilinea</taxon>
    </lineage>
</organism>
<evidence type="ECO:0000259" key="1">
    <source>
        <dbReference type="Pfam" id="PF10105"/>
    </source>
</evidence>
<evidence type="ECO:0000313" key="3">
    <source>
        <dbReference type="Proteomes" id="UP000050501"/>
    </source>
</evidence>
<dbReference type="Proteomes" id="UP000050501">
    <property type="component" value="Unassembled WGS sequence"/>
</dbReference>
<dbReference type="STRING" id="229921.ADN01_09295"/>